<organism evidence="3">
    <name type="scientific">Guillardia theta (strain CCMP2712)</name>
    <name type="common">Cryptophyte</name>
    <dbReference type="NCBI Taxonomy" id="905079"/>
    <lineage>
        <taxon>Eukaryota</taxon>
        <taxon>Cryptophyceae</taxon>
        <taxon>Pyrenomonadales</taxon>
        <taxon>Geminigeraceae</taxon>
        <taxon>Guillardia</taxon>
    </lineage>
</organism>
<dbReference type="EnsemblProtists" id="EKX47063">
    <property type="protein sequence ID" value="EKX47063"/>
    <property type="gene ID" value="GUITHDRAFT_152146"/>
</dbReference>
<dbReference type="EMBL" id="JH992991">
    <property type="protein sequence ID" value="EKX47063.1"/>
    <property type="molecule type" value="Genomic_DNA"/>
</dbReference>
<dbReference type="GO" id="GO:0006886">
    <property type="term" value="P:intracellular protein transport"/>
    <property type="evidence" value="ECO:0007669"/>
    <property type="project" value="TreeGrafter"/>
</dbReference>
<dbReference type="PANTHER" id="PTHR46571:SF1">
    <property type="entry name" value="SORTING NEXIN-8"/>
    <property type="match status" value="1"/>
</dbReference>
<dbReference type="GO" id="GO:0035091">
    <property type="term" value="F:phosphatidylinositol binding"/>
    <property type="evidence" value="ECO:0007669"/>
    <property type="project" value="InterPro"/>
</dbReference>
<evidence type="ECO:0000313" key="4">
    <source>
        <dbReference type="EnsemblProtists" id="EKX47063"/>
    </source>
</evidence>
<dbReference type="eggNOG" id="ENOG502SCF4">
    <property type="taxonomic scope" value="Eukaryota"/>
</dbReference>
<dbReference type="GO" id="GO:0031901">
    <property type="term" value="C:early endosome membrane"/>
    <property type="evidence" value="ECO:0007669"/>
    <property type="project" value="TreeGrafter"/>
</dbReference>
<evidence type="ECO:0000313" key="5">
    <source>
        <dbReference type="Proteomes" id="UP000011087"/>
    </source>
</evidence>
<dbReference type="SMART" id="SM00312">
    <property type="entry name" value="PX"/>
    <property type="match status" value="1"/>
</dbReference>
<dbReference type="InterPro" id="IPR001683">
    <property type="entry name" value="PX_dom"/>
</dbReference>
<dbReference type="GeneID" id="17303839"/>
<dbReference type="InterPro" id="IPR028662">
    <property type="entry name" value="SNX8/Mvp1"/>
</dbReference>
<dbReference type="KEGG" id="gtt:GUITHDRAFT_152146"/>
<name>L1JEU2_GUITC</name>
<proteinExistence type="predicted"/>
<dbReference type="GO" id="GO:0005829">
    <property type="term" value="C:cytosol"/>
    <property type="evidence" value="ECO:0007669"/>
    <property type="project" value="GOC"/>
</dbReference>
<dbReference type="SUPFAM" id="SSF64268">
    <property type="entry name" value="PX domain"/>
    <property type="match status" value="1"/>
</dbReference>
<feature type="domain" description="PX" evidence="2">
    <location>
        <begin position="39"/>
        <end position="154"/>
    </location>
</feature>
<dbReference type="InterPro" id="IPR036871">
    <property type="entry name" value="PX_dom_sf"/>
</dbReference>
<gene>
    <name evidence="3" type="ORF">GUITHDRAFT_152146</name>
</gene>
<accession>L1JEU2</accession>
<evidence type="ECO:0000256" key="1">
    <source>
        <dbReference type="ARBA" id="ARBA00004287"/>
    </source>
</evidence>
<dbReference type="AlphaFoldDB" id="L1JEU2"/>
<reference evidence="3 5" key="1">
    <citation type="journal article" date="2012" name="Nature">
        <title>Algal genomes reveal evolutionary mosaicism and the fate of nucleomorphs.</title>
        <authorList>
            <consortium name="DOE Joint Genome Institute"/>
            <person name="Curtis B.A."/>
            <person name="Tanifuji G."/>
            <person name="Burki F."/>
            <person name="Gruber A."/>
            <person name="Irimia M."/>
            <person name="Maruyama S."/>
            <person name="Arias M.C."/>
            <person name="Ball S.G."/>
            <person name="Gile G.H."/>
            <person name="Hirakawa Y."/>
            <person name="Hopkins J.F."/>
            <person name="Kuo A."/>
            <person name="Rensing S.A."/>
            <person name="Schmutz J."/>
            <person name="Symeonidi A."/>
            <person name="Elias M."/>
            <person name="Eveleigh R.J."/>
            <person name="Herman E.K."/>
            <person name="Klute M.J."/>
            <person name="Nakayama T."/>
            <person name="Obornik M."/>
            <person name="Reyes-Prieto A."/>
            <person name="Armbrust E.V."/>
            <person name="Aves S.J."/>
            <person name="Beiko R.G."/>
            <person name="Coutinho P."/>
            <person name="Dacks J.B."/>
            <person name="Durnford D.G."/>
            <person name="Fast N.M."/>
            <person name="Green B.R."/>
            <person name="Grisdale C.J."/>
            <person name="Hempel F."/>
            <person name="Henrissat B."/>
            <person name="Hoppner M.P."/>
            <person name="Ishida K."/>
            <person name="Kim E."/>
            <person name="Koreny L."/>
            <person name="Kroth P.G."/>
            <person name="Liu Y."/>
            <person name="Malik S.B."/>
            <person name="Maier U.G."/>
            <person name="McRose D."/>
            <person name="Mock T."/>
            <person name="Neilson J.A."/>
            <person name="Onodera N.T."/>
            <person name="Poole A.M."/>
            <person name="Pritham E.J."/>
            <person name="Richards T.A."/>
            <person name="Rocap G."/>
            <person name="Roy S.W."/>
            <person name="Sarai C."/>
            <person name="Schaack S."/>
            <person name="Shirato S."/>
            <person name="Slamovits C.H."/>
            <person name="Spencer D.F."/>
            <person name="Suzuki S."/>
            <person name="Worden A.Z."/>
            <person name="Zauner S."/>
            <person name="Barry K."/>
            <person name="Bell C."/>
            <person name="Bharti A.K."/>
            <person name="Crow J.A."/>
            <person name="Grimwood J."/>
            <person name="Kramer R."/>
            <person name="Lindquist E."/>
            <person name="Lucas S."/>
            <person name="Salamov A."/>
            <person name="McFadden G.I."/>
            <person name="Lane C.E."/>
            <person name="Keeling P.J."/>
            <person name="Gray M.W."/>
            <person name="Grigoriev I.V."/>
            <person name="Archibald J.M."/>
        </authorList>
    </citation>
    <scope>NUCLEOTIDE SEQUENCE</scope>
    <source>
        <strain evidence="3 5">CCMP2712</strain>
    </source>
</reference>
<dbReference type="RefSeq" id="XP_005834043.1">
    <property type="nucleotide sequence ID" value="XM_005833986.1"/>
</dbReference>
<evidence type="ECO:0000313" key="3">
    <source>
        <dbReference type="EMBL" id="EKX47063.1"/>
    </source>
</evidence>
<dbReference type="HOGENOM" id="CLU_1550462_0_0_1"/>
<comment type="subcellular location">
    <subcellularLocation>
        <location evidence="1">Membrane</location>
        <topology evidence="1">Peripheral membrane protein</topology>
        <orientation evidence="1">Cytoplasmic side</orientation>
    </subcellularLocation>
</comment>
<keyword evidence="5" id="KW-1185">Reference proteome</keyword>
<reference evidence="4" key="3">
    <citation type="submission" date="2015-06" db="UniProtKB">
        <authorList>
            <consortium name="EnsemblProtists"/>
        </authorList>
    </citation>
    <scope>IDENTIFICATION</scope>
</reference>
<dbReference type="CDD" id="cd06093">
    <property type="entry name" value="PX_domain"/>
    <property type="match status" value="1"/>
</dbReference>
<dbReference type="PANTHER" id="PTHR46571">
    <property type="entry name" value="SORTING NEXIN-8"/>
    <property type="match status" value="1"/>
</dbReference>
<dbReference type="PROSITE" id="PS50195">
    <property type="entry name" value="PX"/>
    <property type="match status" value="1"/>
</dbReference>
<dbReference type="GO" id="GO:0034498">
    <property type="term" value="P:early endosome to Golgi transport"/>
    <property type="evidence" value="ECO:0007669"/>
    <property type="project" value="TreeGrafter"/>
</dbReference>
<dbReference type="Pfam" id="PF00787">
    <property type="entry name" value="PX"/>
    <property type="match status" value="1"/>
</dbReference>
<dbReference type="OrthoDB" id="41200at2759"/>
<dbReference type="Gene3D" id="3.30.1520.10">
    <property type="entry name" value="Phox-like domain"/>
    <property type="match status" value="1"/>
</dbReference>
<sequence>MMHGNGFHHVQGRSMDEFREHHSHSPVPEDVGITAQPRTAQKNPGRMCFGVSLPGTGHTAYVFEILTSTGQTWKVTRRYSDFVDLHQKLLQMFGKPTRPFPPLPKKVIVGSQSSKVIEERQRMLTTYLQAVLDNKILSSTTEVRKFVDMKGDDEDVPVSVFRTNIPRPGEYKQ</sequence>
<reference evidence="5" key="2">
    <citation type="submission" date="2012-11" db="EMBL/GenBank/DDBJ databases">
        <authorList>
            <person name="Kuo A."/>
            <person name="Curtis B.A."/>
            <person name="Tanifuji G."/>
            <person name="Burki F."/>
            <person name="Gruber A."/>
            <person name="Irimia M."/>
            <person name="Maruyama S."/>
            <person name="Arias M.C."/>
            <person name="Ball S.G."/>
            <person name="Gile G.H."/>
            <person name="Hirakawa Y."/>
            <person name="Hopkins J.F."/>
            <person name="Rensing S.A."/>
            <person name="Schmutz J."/>
            <person name="Symeonidi A."/>
            <person name="Elias M."/>
            <person name="Eveleigh R.J."/>
            <person name="Herman E.K."/>
            <person name="Klute M.J."/>
            <person name="Nakayama T."/>
            <person name="Obornik M."/>
            <person name="Reyes-Prieto A."/>
            <person name="Armbrust E.V."/>
            <person name="Aves S.J."/>
            <person name="Beiko R.G."/>
            <person name="Coutinho P."/>
            <person name="Dacks J.B."/>
            <person name="Durnford D.G."/>
            <person name="Fast N.M."/>
            <person name="Green B.R."/>
            <person name="Grisdale C."/>
            <person name="Hempe F."/>
            <person name="Henrissat B."/>
            <person name="Hoppner M.P."/>
            <person name="Ishida K.-I."/>
            <person name="Kim E."/>
            <person name="Koreny L."/>
            <person name="Kroth P.G."/>
            <person name="Liu Y."/>
            <person name="Malik S.-B."/>
            <person name="Maier U.G."/>
            <person name="McRose D."/>
            <person name="Mock T."/>
            <person name="Neilson J.A."/>
            <person name="Onodera N.T."/>
            <person name="Poole A.M."/>
            <person name="Pritham E.J."/>
            <person name="Richards T.A."/>
            <person name="Rocap G."/>
            <person name="Roy S.W."/>
            <person name="Sarai C."/>
            <person name="Schaack S."/>
            <person name="Shirato S."/>
            <person name="Slamovits C.H."/>
            <person name="Spencer D.F."/>
            <person name="Suzuki S."/>
            <person name="Worden A.Z."/>
            <person name="Zauner S."/>
            <person name="Barry K."/>
            <person name="Bell C."/>
            <person name="Bharti A.K."/>
            <person name="Crow J.A."/>
            <person name="Grimwood J."/>
            <person name="Kramer R."/>
            <person name="Lindquist E."/>
            <person name="Lucas S."/>
            <person name="Salamov A."/>
            <person name="McFadden G.I."/>
            <person name="Lane C.E."/>
            <person name="Keeling P.J."/>
            <person name="Gray M.W."/>
            <person name="Grigoriev I.V."/>
            <person name="Archibald J.M."/>
        </authorList>
    </citation>
    <scope>NUCLEOTIDE SEQUENCE</scope>
    <source>
        <strain evidence="5">CCMP2712</strain>
    </source>
</reference>
<dbReference type="PaxDb" id="55529-EKX47063"/>
<dbReference type="Proteomes" id="UP000011087">
    <property type="component" value="Unassembled WGS sequence"/>
</dbReference>
<protein>
    <recommendedName>
        <fullName evidence="2">PX domain-containing protein</fullName>
    </recommendedName>
</protein>
<evidence type="ECO:0000259" key="2">
    <source>
        <dbReference type="PROSITE" id="PS50195"/>
    </source>
</evidence>